<keyword evidence="5" id="KW-1185">Reference proteome</keyword>
<name>A0ABP8NQS9_9BACT</name>
<feature type="chain" id="PRO_5045077793" description="Peptidase family M49" evidence="3">
    <location>
        <begin position="26"/>
        <end position="557"/>
    </location>
</feature>
<keyword evidence="2" id="KW-0378">Hydrolase</keyword>
<evidence type="ECO:0000256" key="1">
    <source>
        <dbReference type="ARBA" id="ARBA00022723"/>
    </source>
</evidence>
<evidence type="ECO:0000313" key="5">
    <source>
        <dbReference type="Proteomes" id="UP001501175"/>
    </source>
</evidence>
<dbReference type="EMBL" id="BAABHD010000084">
    <property type="protein sequence ID" value="GAA4469309.1"/>
    <property type="molecule type" value="Genomic_DNA"/>
</dbReference>
<protein>
    <recommendedName>
        <fullName evidence="6">Peptidase family M49</fullName>
    </recommendedName>
</protein>
<dbReference type="RefSeq" id="WP_345249466.1">
    <property type="nucleotide sequence ID" value="NZ_BAABHD010000084.1"/>
</dbReference>
<comment type="caution">
    <text evidence="4">The sequence shown here is derived from an EMBL/GenBank/DDBJ whole genome shotgun (WGS) entry which is preliminary data.</text>
</comment>
<keyword evidence="3" id="KW-0732">Signal</keyword>
<sequence length="557" mass="61910">MNKPSLLLIPALAAALGLFSCSNRSGSESAASTDSTQRYIEERLAGYAPVRLTADLSGLTDNERQMIPLLIQAAQIMDDLYWQQCYGKKDSLLNAVTDDKTKQFVRINYGPWDKLNEDKPFLPGVGPKPLGAQFYPADMTKEELEKANVADKMGLYSLIRRDSTGKLYSIPYHVAYKEPLQRAAALLKQASELAEDPGLKRYLQLRSEALVTDKYDPSDIAWLDMKNNTVDCIIGPIESYEDGLYNARTAYEAYVLIKDKEWSRRLAKYVAMLPELQQGLPVDAQYKKESPGTSSELNAYDIIYYAGHCNSGGKTIAVNLPNDEEIQKSKGTRRSQLKNAMRAKFDQIMMPIAKEFIDPSQLSQVQFDAFFADVMFHEVAHGLGIKNTVNGKGTVRAALQEQSSWLEEAKADILGLYMVTRLVEKGELPGPIENYYTTFMAGILRSVRFGAGEAHGKANMLAFNFFQEKGAFEKTSGGHYKVNHDKFRAAINELSNLILTLQGTGDKAQVEALQKDKAVVRPELQADLNQLQQKGIPVDIVFEQGPAVLGLQATASR</sequence>
<evidence type="ECO:0008006" key="6">
    <source>
        <dbReference type="Google" id="ProtNLM"/>
    </source>
</evidence>
<evidence type="ECO:0000256" key="2">
    <source>
        <dbReference type="ARBA" id="ARBA00022801"/>
    </source>
</evidence>
<dbReference type="Pfam" id="PF03571">
    <property type="entry name" value="Peptidase_M49"/>
    <property type="match status" value="1"/>
</dbReference>
<evidence type="ECO:0000256" key="3">
    <source>
        <dbReference type="SAM" id="SignalP"/>
    </source>
</evidence>
<organism evidence="4 5">
    <name type="scientific">Nibrella saemangeumensis</name>
    <dbReference type="NCBI Taxonomy" id="1084526"/>
    <lineage>
        <taxon>Bacteria</taxon>
        <taxon>Pseudomonadati</taxon>
        <taxon>Bacteroidota</taxon>
        <taxon>Cytophagia</taxon>
        <taxon>Cytophagales</taxon>
        <taxon>Spirosomataceae</taxon>
        <taxon>Nibrella</taxon>
    </lineage>
</organism>
<evidence type="ECO:0000313" key="4">
    <source>
        <dbReference type="EMBL" id="GAA4469309.1"/>
    </source>
</evidence>
<dbReference type="Gene3D" id="3.30.540.30">
    <property type="match status" value="1"/>
</dbReference>
<reference evidence="5" key="1">
    <citation type="journal article" date="2019" name="Int. J. Syst. Evol. Microbiol.">
        <title>The Global Catalogue of Microorganisms (GCM) 10K type strain sequencing project: providing services to taxonomists for standard genome sequencing and annotation.</title>
        <authorList>
            <consortium name="The Broad Institute Genomics Platform"/>
            <consortium name="The Broad Institute Genome Sequencing Center for Infectious Disease"/>
            <person name="Wu L."/>
            <person name="Ma J."/>
        </authorList>
    </citation>
    <scope>NUCLEOTIDE SEQUENCE [LARGE SCALE GENOMIC DNA]</scope>
    <source>
        <strain evidence="5">JCM 17927</strain>
    </source>
</reference>
<proteinExistence type="predicted"/>
<feature type="signal peptide" evidence="3">
    <location>
        <begin position="1"/>
        <end position="25"/>
    </location>
</feature>
<dbReference type="InterPro" id="IPR039461">
    <property type="entry name" value="Peptidase_M49"/>
</dbReference>
<dbReference type="PANTHER" id="PTHR23422:SF9">
    <property type="entry name" value="ZN-DEPENDENT HYDROLASE"/>
    <property type="match status" value="1"/>
</dbReference>
<dbReference type="PANTHER" id="PTHR23422">
    <property type="entry name" value="DIPEPTIDYL PEPTIDASE III-RELATED"/>
    <property type="match status" value="1"/>
</dbReference>
<keyword evidence="1" id="KW-0479">Metal-binding</keyword>
<dbReference type="Proteomes" id="UP001501175">
    <property type="component" value="Unassembled WGS sequence"/>
</dbReference>
<accession>A0ABP8NQS9</accession>
<gene>
    <name evidence="4" type="ORF">GCM10023189_56160</name>
</gene>
<dbReference type="PROSITE" id="PS51257">
    <property type="entry name" value="PROKAR_LIPOPROTEIN"/>
    <property type="match status" value="1"/>
</dbReference>